<dbReference type="InterPro" id="IPR011009">
    <property type="entry name" value="Kinase-like_dom_sf"/>
</dbReference>
<evidence type="ECO:0000259" key="6">
    <source>
        <dbReference type="PROSITE" id="PS50011"/>
    </source>
</evidence>
<dbReference type="SMART" id="SM00220">
    <property type="entry name" value="S_TKc"/>
    <property type="match status" value="1"/>
</dbReference>
<feature type="repeat" description="TPR" evidence="3">
    <location>
        <begin position="568"/>
        <end position="601"/>
    </location>
</feature>
<keyword evidence="1" id="KW-0547">Nucleotide-binding</keyword>
<dbReference type="PANTHER" id="PTHR44329:SF298">
    <property type="entry name" value="MIXED LINEAGE KINASE DOMAIN-LIKE PROTEIN"/>
    <property type="match status" value="1"/>
</dbReference>
<dbReference type="Proteomes" id="UP000280685">
    <property type="component" value="Chromosome 4"/>
</dbReference>
<dbReference type="InterPro" id="IPR011990">
    <property type="entry name" value="TPR-like_helical_dom_sf"/>
</dbReference>
<dbReference type="SUPFAM" id="SSF48452">
    <property type="entry name" value="TPR-like"/>
    <property type="match status" value="1"/>
</dbReference>
<evidence type="ECO:0000313" key="7">
    <source>
        <dbReference type="EMBL" id="VBB80319.1"/>
    </source>
</evidence>
<dbReference type="PROSITE" id="PS50011">
    <property type="entry name" value="PROTEIN_KINASE_DOM"/>
    <property type="match status" value="1"/>
</dbReference>
<evidence type="ECO:0000256" key="4">
    <source>
        <dbReference type="SAM" id="Coils"/>
    </source>
</evidence>
<dbReference type="EMBL" id="LR026967">
    <property type="protein sequence ID" value="VBB80319.1"/>
    <property type="molecule type" value="Genomic_DNA"/>
</dbReference>
<dbReference type="PROSITE" id="PS00108">
    <property type="entry name" value="PROTEIN_KINASE_ST"/>
    <property type="match status" value="1"/>
</dbReference>
<organism evidence="7 8">
    <name type="scientific">Podospora comata</name>
    <dbReference type="NCBI Taxonomy" id="48703"/>
    <lineage>
        <taxon>Eukaryota</taxon>
        <taxon>Fungi</taxon>
        <taxon>Dikarya</taxon>
        <taxon>Ascomycota</taxon>
        <taxon>Pezizomycotina</taxon>
        <taxon>Sordariomycetes</taxon>
        <taxon>Sordariomycetidae</taxon>
        <taxon>Sordariales</taxon>
        <taxon>Podosporaceae</taxon>
        <taxon>Podospora</taxon>
    </lineage>
</organism>
<dbReference type="Gene3D" id="1.25.40.10">
    <property type="entry name" value="Tetratricopeptide repeat domain"/>
    <property type="match status" value="1"/>
</dbReference>
<dbReference type="PROSITE" id="PS50005">
    <property type="entry name" value="TPR"/>
    <property type="match status" value="1"/>
</dbReference>
<dbReference type="InterPro" id="IPR008271">
    <property type="entry name" value="Ser/Thr_kinase_AS"/>
</dbReference>
<proteinExistence type="predicted"/>
<dbReference type="InterPro" id="IPR019734">
    <property type="entry name" value="TPR_rpt"/>
</dbReference>
<keyword evidence="8" id="KW-1185">Reference proteome</keyword>
<evidence type="ECO:0000313" key="8">
    <source>
        <dbReference type="Proteomes" id="UP000280685"/>
    </source>
</evidence>
<accession>A0ABY6SAN9</accession>
<gene>
    <name evidence="7" type="ORF">PODCO_405874</name>
</gene>
<keyword evidence="2" id="KW-0067">ATP-binding</keyword>
<protein>
    <recommendedName>
        <fullName evidence="6">Protein kinase domain-containing protein</fullName>
    </recommendedName>
</protein>
<feature type="domain" description="Protein kinase" evidence="6">
    <location>
        <begin position="64"/>
        <end position="371"/>
    </location>
</feature>
<evidence type="ECO:0000256" key="3">
    <source>
        <dbReference type="PROSITE-ProRule" id="PRU00339"/>
    </source>
</evidence>
<dbReference type="InterPro" id="IPR051681">
    <property type="entry name" value="Ser/Thr_Kinases-Pseudokinases"/>
</dbReference>
<dbReference type="Gene3D" id="1.10.510.10">
    <property type="entry name" value="Transferase(Phosphotransferase) domain 1"/>
    <property type="match status" value="1"/>
</dbReference>
<dbReference type="Pfam" id="PF00069">
    <property type="entry name" value="Pkinase"/>
    <property type="match status" value="1"/>
</dbReference>
<sequence>MSTSLDDGASPPSGFTSNSNSICDQAVEEQANEFHNSSHELEYDLLHFLAAVQHCRRDFLPLSWHSEAHIGRGGYATVTESTVHADFSYAYRRVSKQKPGAQGDVKYDFAPAITELTILSHRPLENNDNIIKLEGVCWDVNPQKRQIAPVFVYKKMPHGDLHKFRDSREFEGLRIEEKLALCADIGKGLFALHSCIIHGDIKPHNTLVEENRSLNTRFRAKISDFGSSQICRDDEDHEDEKSEKTLFCFPVTNGWTAPEHHCRGYDSRLAYGMDIYRFCLTCLWILLNGRVGAVTAKSTQKVIDDIRGAKDPSQAVLELVDKLQYGIAVTERLRRAFRSSLANEPDERKLTLSGIIRLFDTGWESARHELVYSTPPVRVTPSSVFKVSSASVEFSPIWLDVTVANQLPAVKQVSVSMFQLLQANYLVRELIFRCLKDKAASALLAPGPKPKLVKRRGRAAAFETAFCYHVGFGTRKNSDLALRIVHDSRVKKTLEDLEDEVEQVIHIYPFFNREFEYFINGGFEVHTDQTAEYLKEYKGYVIQEVIEKLVHASEDVSMAFSDLPQVGSVLKLTLGDLLYGTGAYHKAIPLYQELLDILPDDHAQSLTRTQQIERALIMLHMINALRGAEKLTEAARLAEESLSMDAVRHTQASIRTKLALGSIYGDLGELNLAAEKLEDAYNEARQLLGETHQDSLRACVRWATALITIGRKADVDKAELELRRCLSISEKALEKTENQRRHEVSIACASRLATVIMLQGDQTREDEALKLMKEAVQSSADTRRPDDPRRLAVELELAAMYDYLGQLAKSKEGFAAAFEKHRRLYGLVNPDTLQTLDRLLDSLEEKEKEKLIREVVAGVDMTQFGRGFNSPSFTRFSHKWLKGKNEA</sequence>
<dbReference type="PANTHER" id="PTHR44329">
    <property type="entry name" value="SERINE/THREONINE-PROTEIN KINASE TNNI3K-RELATED"/>
    <property type="match status" value="1"/>
</dbReference>
<dbReference type="SUPFAM" id="SSF56112">
    <property type="entry name" value="Protein kinase-like (PK-like)"/>
    <property type="match status" value="1"/>
</dbReference>
<keyword evidence="3" id="KW-0802">TPR repeat</keyword>
<reference evidence="7" key="1">
    <citation type="submission" date="2018-02" db="EMBL/GenBank/DDBJ databases">
        <authorList>
            <person name="Silar P."/>
        </authorList>
    </citation>
    <scope>NUCLEOTIDE SEQUENCE [LARGE SCALE GENOMIC DNA]</scope>
    <source>
        <strain evidence="7">T</strain>
    </source>
</reference>
<feature type="coiled-coil region" evidence="4">
    <location>
        <begin position="667"/>
        <end position="694"/>
    </location>
</feature>
<keyword evidence="4" id="KW-0175">Coiled coil</keyword>
<evidence type="ECO:0000256" key="1">
    <source>
        <dbReference type="ARBA" id="ARBA00022741"/>
    </source>
</evidence>
<feature type="region of interest" description="Disordered" evidence="5">
    <location>
        <begin position="1"/>
        <end position="20"/>
    </location>
</feature>
<dbReference type="InterPro" id="IPR000719">
    <property type="entry name" value="Prot_kinase_dom"/>
</dbReference>
<evidence type="ECO:0000256" key="5">
    <source>
        <dbReference type="SAM" id="MobiDB-lite"/>
    </source>
</evidence>
<name>A0ABY6SAN9_PODCO</name>
<evidence type="ECO:0000256" key="2">
    <source>
        <dbReference type="ARBA" id="ARBA00022840"/>
    </source>
</evidence>